<dbReference type="Proteomes" id="UP000054279">
    <property type="component" value="Unassembled WGS sequence"/>
</dbReference>
<evidence type="ECO:0000256" key="3">
    <source>
        <dbReference type="ARBA" id="ARBA00010617"/>
    </source>
</evidence>
<dbReference type="GO" id="GO:0020037">
    <property type="term" value="F:heme binding"/>
    <property type="evidence" value="ECO:0007669"/>
    <property type="project" value="InterPro"/>
</dbReference>
<evidence type="ECO:0000256" key="4">
    <source>
        <dbReference type="ARBA" id="ARBA00022617"/>
    </source>
</evidence>
<feature type="binding site" description="axial binding residue" evidence="9">
    <location>
        <position position="420"/>
    </location>
    <ligand>
        <name>heme</name>
        <dbReference type="ChEBI" id="CHEBI:30413"/>
    </ligand>
    <ligandPart>
        <name>Fe</name>
        <dbReference type="ChEBI" id="CHEBI:18248"/>
    </ligandPart>
</feature>
<evidence type="ECO:0000256" key="5">
    <source>
        <dbReference type="ARBA" id="ARBA00022723"/>
    </source>
</evidence>
<comment type="pathway">
    <text evidence="2">Secondary metabolite biosynthesis.</text>
</comment>
<comment type="cofactor">
    <cofactor evidence="1 9">
        <name>heme</name>
        <dbReference type="ChEBI" id="CHEBI:30413"/>
    </cofactor>
</comment>
<dbReference type="Pfam" id="PF00067">
    <property type="entry name" value="p450"/>
    <property type="match status" value="1"/>
</dbReference>
<dbReference type="SUPFAM" id="SSF48264">
    <property type="entry name" value="Cytochrome P450"/>
    <property type="match status" value="1"/>
</dbReference>
<dbReference type="InterPro" id="IPR050364">
    <property type="entry name" value="Cytochrome_P450_fung"/>
</dbReference>
<evidence type="ECO:0000313" key="12">
    <source>
        <dbReference type="Proteomes" id="UP000054279"/>
    </source>
</evidence>
<evidence type="ECO:0000256" key="9">
    <source>
        <dbReference type="PIRSR" id="PIRSR602401-1"/>
    </source>
</evidence>
<dbReference type="PANTHER" id="PTHR46300:SF7">
    <property type="entry name" value="P450, PUTATIVE (EUROFUNG)-RELATED"/>
    <property type="match status" value="1"/>
</dbReference>
<dbReference type="AlphaFoldDB" id="A0A0C9V5M6"/>
<feature type="compositionally biased region" description="Basic residues" evidence="10">
    <location>
        <begin position="592"/>
        <end position="601"/>
    </location>
</feature>
<dbReference type="InterPro" id="IPR001128">
    <property type="entry name" value="Cyt_P450"/>
</dbReference>
<keyword evidence="12" id="KW-1185">Reference proteome</keyword>
<dbReference type="CDD" id="cd11065">
    <property type="entry name" value="CYP64-like"/>
    <property type="match status" value="1"/>
</dbReference>
<evidence type="ECO:0008006" key="13">
    <source>
        <dbReference type="Google" id="ProtNLM"/>
    </source>
</evidence>
<dbReference type="InterPro" id="IPR002401">
    <property type="entry name" value="Cyt_P450_E_grp-I"/>
</dbReference>
<keyword evidence="7 9" id="KW-0408">Iron</keyword>
<evidence type="ECO:0000256" key="2">
    <source>
        <dbReference type="ARBA" id="ARBA00005179"/>
    </source>
</evidence>
<dbReference type="GO" id="GO:0005506">
    <property type="term" value="F:iron ion binding"/>
    <property type="evidence" value="ECO:0007669"/>
    <property type="project" value="InterPro"/>
</dbReference>
<accession>A0A0C9V5M6</accession>
<feature type="region of interest" description="Disordered" evidence="10">
    <location>
        <begin position="590"/>
        <end position="614"/>
    </location>
</feature>
<dbReference type="PRINTS" id="PR00385">
    <property type="entry name" value="P450"/>
</dbReference>
<dbReference type="PROSITE" id="PS00086">
    <property type="entry name" value="CYTOCHROME_P450"/>
    <property type="match status" value="1"/>
</dbReference>
<dbReference type="PRINTS" id="PR00463">
    <property type="entry name" value="EP450I"/>
</dbReference>
<keyword evidence="5 9" id="KW-0479">Metal-binding</keyword>
<evidence type="ECO:0000256" key="6">
    <source>
        <dbReference type="ARBA" id="ARBA00023002"/>
    </source>
</evidence>
<evidence type="ECO:0000256" key="7">
    <source>
        <dbReference type="ARBA" id="ARBA00023004"/>
    </source>
</evidence>
<dbReference type="PANTHER" id="PTHR46300">
    <property type="entry name" value="P450, PUTATIVE (EUROFUNG)-RELATED-RELATED"/>
    <property type="match status" value="1"/>
</dbReference>
<organism evidence="11 12">
    <name type="scientific">Sphaerobolus stellatus (strain SS14)</name>
    <dbReference type="NCBI Taxonomy" id="990650"/>
    <lineage>
        <taxon>Eukaryota</taxon>
        <taxon>Fungi</taxon>
        <taxon>Dikarya</taxon>
        <taxon>Basidiomycota</taxon>
        <taxon>Agaricomycotina</taxon>
        <taxon>Agaricomycetes</taxon>
        <taxon>Phallomycetidae</taxon>
        <taxon>Geastrales</taxon>
        <taxon>Sphaerobolaceae</taxon>
        <taxon>Sphaerobolus</taxon>
    </lineage>
</organism>
<evidence type="ECO:0000256" key="1">
    <source>
        <dbReference type="ARBA" id="ARBA00001971"/>
    </source>
</evidence>
<name>A0A0C9V5M6_SPHS4</name>
<dbReference type="HOGENOM" id="CLU_001570_2_3_1"/>
<gene>
    <name evidence="11" type="ORF">M422DRAFT_265423</name>
</gene>
<comment type="similarity">
    <text evidence="3">Belongs to the cytochrome P450 family.</text>
</comment>
<dbReference type="GO" id="GO:0004497">
    <property type="term" value="F:monooxygenase activity"/>
    <property type="evidence" value="ECO:0007669"/>
    <property type="project" value="UniProtKB-KW"/>
</dbReference>
<protein>
    <recommendedName>
        <fullName evidence="13">Cytochrome P450</fullName>
    </recommendedName>
</protein>
<evidence type="ECO:0000313" key="11">
    <source>
        <dbReference type="EMBL" id="KIJ32790.1"/>
    </source>
</evidence>
<keyword evidence="8" id="KW-0503">Monooxygenase</keyword>
<evidence type="ECO:0000256" key="8">
    <source>
        <dbReference type="ARBA" id="ARBA00023033"/>
    </source>
</evidence>
<dbReference type="InterPro" id="IPR036396">
    <property type="entry name" value="Cyt_P450_sf"/>
</dbReference>
<proteinExistence type="inferred from homology"/>
<dbReference type="InterPro" id="IPR017972">
    <property type="entry name" value="Cyt_P450_CS"/>
</dbReference>
<dbReference type="OrthoDB" id="2789670at2759"/>
<sequence>MQTVLMVTTLVIILTTTYNFWARDQIPKGLRLPPGPKGLPLIGNVFDMPKEREWETLEKWAEEYGEIVHVKVFQTHTIYINSRRMAYELFERRSSNYADRTRMTMVNELLGWDWGMPFQRYGERWRRHRRAFHEKFHSNAVGTFKSSQIKHTRDLLHRLLKTPDAVAEHLRHISGAIIVEVKIPQCCQCMRGLEAAGVPGTFMVDRFPWLKHIPDWLPGTSFKKLAQQWHQNATAMNNLPYEYAKAQVAAGTHEPSFVSAHLDDLIAKDKFTPKEEEVVKNAAGITVFQMTSFILAMALFPEVQKKAQQELDSVLGGIRLVEFEDEPELPYISAMVKETLRWHPLLPQSVAHAALEEDVVGEYYIPKGPVVVGNSWYAILHDQDDFGPQPNQFMPERFLNKAARRDPEVTGAFGYGRRICPGRHMAQNLLFIEIASILQNFDISGPLDVNGKEQPPVYRMTFGFLSHPVDMKLNIRPRSEVVVKLIEETIKANSSRPIVWIFSDSAYIDSSYIGISFRHGVLYHSHPPAPYTTSGKPYTNPPLLFIPLYHAHLRIKGNSRIFTLTLNLSDIVLPNLTHISNGRFVWSDPGRPHSKFGRPRQRQTAQDQSGRPDVPGRLFPPSLMHIVVPIFTNNVPSNNVVLRTIFAGLSQQPRLKFVELGLFWCNGVDDQPDPDANLAGLLDSVGADCTAQIVSFPLQIFVSDQ</sequence>
<keyword evidence="6" id="KW-0560">Oxidoreductase</keyword>
<keyword evidence="4 9" id="KW-0349">Heme</keyword>
<dbReference type="EMBL" id="KN837222">
    <property type="protein sequence ID" value="KIJ32790.1"/>
    <property type="molecule type" value="Genomic_DNA"/>
</dbReference>
<evidence type="ECO:0000256" key="10">
    <source>
        <dbReference type="SAM" id="MobiDB-lite"/>
    </source>
</evidence>
<dbReference type="GO" id="GO:0016705">
    <property type="term" value="F:oxidoreductase activity, acting on paired donors, with incorporation or reduction of molecular oxygen"/>
    <property type="evidence" value="ECO:0007669"/>
    <property type="project" value="InterPro"/>
</dbReference>
<reference evidence="11 12" key="1">
    <citation type="submission" date="2014-06" db="EMBL/GenBank/DDBJ databases">
        <title>Evolutionary Origins and Diversification of the Mycorrhizal Mutualists.</title>
        <authorList>
            <consortium name="DOE Joint Genome Institute"/>
            <consortium name="Mycorrhizal Genomics Consortium"/>
            <person name="Kohler A."/>
            <person name="Kuo A."/>
            <person name="Nagy L.G."/>
            <person name="Floudas D."/>
            <person name="Copeland A."/>
            <person name="Barry K.W."/>
            <person name="Cichocki N."/>
            <person name="Veneault-Fourrey C."/>
            <person name="LaButti K."/>
            <person name="Lindquist E.A."/>
            <person name="Lipzen A."/>
            <person name="Lundell T."/>
            <person name="Morin E."/>
            <person name="Murat C."/>
            <person name="Riley R."/>
            <person name="Ohm R."/>
            <person name="Sun H."/>
            <person name="Tunlid A."/>
            <person name="Henrissat B."/>
            <person name="Grigoriev I.V."/>
            <person name="Hibbett D.S."/>
            <person name="Martin F."/>
        </authorList>
    </citation>
    <scope>NUCLEOTIDE SEQUENCE [LARGE SCALE GENOMIC DNA]</scope>
    <source>
        <strain evidence="11 12">SS14</strain>
    </source>
</reference>
<dbReference type="Gene3D" id="1.10.630.10">
    <property type="entry name" value="Cytochrome P450"/>
    <property type="match status" value="1"/>
</dbReference>